<gene>
    <name evidence="13" type="ORF">BINO364_LOCUS13468</name>
</gene>
<evidence type="ECO:0008006" key="15">
    <source>
        <dbReference type="Google" id="ProtNLM"/>
    </source>
</evidence>
<evidence type="ECO:0000256" key="9">
    <source>
        <dbReference type="ARBA" id="ARBA00023136"/>
    </source>
</evidence>
<keyword evidence="11 12" id="KW-0407">Ion channel</keyword>
<evidence type="ECO:0000313" key="14">
    <source>
        <dbReference type="Proteomes" id="UP000838878"/>
    </source>
</evidence>
<sequence length="305" mass="35463">MLIRCSWSGDIVDCDKIFSVQRTVRGYCCAFNHILRYDSTGSRPGRTIYTVKRQHEPGQLYGLNVVLDSMVDDYTYRLFNMIGFEVLIFDPTHFADPTGGRVIQRIAQPDHAVFFEIKSIKQIATTEVRKYPPKTRQCLFHNDIEKEFNELYSYSTCIVKCRARTVESLCKCTPFFFPTSSSRRPICTLDDLKCLNKYKEKLFYLYPKDAVNTEGLESELQDALYCGECFPDCELTQHFTKHFKIPLSYVSNKNKEFTSNFLDGLNMTGKCMLSIYQATTDGVLNRLDTVFYWFEIVSKYFTETL</sequence>
<dbReference type="PANTHER" id="PTHR11690">
    <property type="entry name" value="AMILORIDE-SENSITIVE SODIUM CHANNEL-RELATED"/>
    <property type="match status" value="1"/>
</dbReference>
<evidence type="ECO:0000313" key="13">
    <source>
        <dbReference type="EMBL" id="CAH0728223.1"/>
    </source>
</evidence>
<dbReference type="PANTHER" id="PTHR11690:SF253">
    <property type="entry name" value="PICKPOCKET 18-RELATED"/>
    <property type="match status" value="1"/>
</dbReference>
<dbReference type="Pfam" id="PF00858">
    <property type="entry name" value="ASC"/>
    <property type="match status" value="1"/>
</dbReference>
<evidence type="ECO:0000256" key="6">
    <source>
        <dbReference type="ARBA" id="ARBA00022989"/>
    </source>
</evidence>
<dbReference type="AlphaFoldDB" id="A0A8J9UY59"/>
<evidence type="ECO:0000256" key="7">
    <source>
        <dbReference type="ARBA" id="ARBA00023053"/>
    </source>
</evidence>
<evidence type="ECO:0000256" key="11">
    <source>
        <dbReference type="ARBA" id="ARBA00023303"/>
    </source>
</evidence>
<evidence type="ECO:0000256" key="10">
    <source>
        <dbReference type="ARBA" id="ARBA00023201"/>
    </source>
</evidence>
<dbReference type="EMBL" id="OV170227">
    <property type="protein sequence ID" value="CAH0728223.1"/>
    <property type="molecule type" value="Genomic_DNA"/>
</dbReference>
<dbReference type="GO" id="GO:0005886">
    <property type="term" value="C:plasma membrane"/>
    <property type="evidence" value="ECO:0007669"/>
    <property type="project" value="TreeGrafter"/>
</dbReference>
<keyword evidence="4 12" id="KW-0894">Sodium channel</keyword>
<accession>A0A8J9UY59</accession>
<organism evidence="13 14">
    <name type="scientific">Brenthis ino</name>
    <name type="common">lesser marbled fritillary</name>
    <dbReference type="NCBI Taxonomy" id="405034"/>
    <lineage>
        <taxon>Eukaryota</taxon>
        <taxon>Metazoa</taxon>
        <taxon>Ecdysozoa</taxon>
        <taxon>Arthropoda</taxon>
        <taxon>Hexapoda</taxon>
        <taxon>Insecta</taxon>
        <taxon>Pterygota</taxon>
        <taxon>Neoptera</taxon>
        <taxon>Endopterygota</taxon>
        <taxon>Lepidoptera</taxon>
        <taxon>Glossata</taxon>
        <taxon>Ditrysia</taxon>
        <taxon>Papilionoidea</taxon>
        <taxon>Nymphalidae</taxon>
        <taxon>Heliconiinae</taxon>
        <taxon>Argynnini</taxon>
        <taxon>Brenthis</taxon>
    </lineage>
</organism>
<evidence type="ECO:0000256" key="2">
    <source>
        <dbReference type="ARBA" id="ARBA00007193"/>
    </source>
</evidence>
<dbReference type="GO" id="GO:0015280">
    <property type="term" value="F:ligand-gated sodium channel activity"/>
    <property type="evidence" value="ECO:0007669"/>
    <property type="project" value="TreeGrafter"/>
</dbReference>
<reference evidence="13" key="1">
    <citation type="submission" date="2021-12" db="EMBL/GenBank/DDBJ databases">
        <authorList>
            <person name="Martin H S."/>
        </authorList>
    </citation>
    <scope>NUCLEOTIDE SEQUENCE</scope>
</reference>
<evidence type="ECO:0000256" key="3">
    <source>
        <dbReference type="ARBA" id="ARBA00022448"/>
    </source>
</evidence>
<proteinExistence type="inferred from homology"/>
<keyword evidence="3 12" id="KW-0813">Transport</keyword>
<keyword evidence="9" id="KW-0472">Membrane</keyword>
<comment type="similarity">
    <text evidence="2 12">Belongs to the amiloride-sensitive sodium channel (TC 1.A.6) family.</text>
</comment>
<keyword evidence="6" id="KW-1133">Transmembrane helix</keyword>
<keyword evidence="7" id="KW-0915">Sodium</keyword>
<keyword evidence="8 12" id="KW-0406">Ion transport</keyword>
<keyword evidence="5 12" id="KW-0812">Transmembrane</keyword>
<dbReference type="Proteomes" id="UP000838878">
    <property type="component" value="Chromosome 7"/>
</dbReference>
<feature type="non-terminal residue" evidence="13">
    <location>
        <position position="305"/>
    </location>
</feature>
<evidence type="ECO:0000256" key="8">
    <source>
        <dbReference type="ARBA" id="ARBA00023065"/>
    </source>
</evidence>
<comment type="subcellular location">
    <subcellularLocation>
        <location evidence="1">Membrane</location>
        <topology evidence="1">Multi-pass membrane protein</topology>
    </subcellularLocation>
</comment>
<name>A0A8J9UY59_9NEOP</name>
<evidence type="ECO:0000256" key="12">
    <source>
        <dbReference type="RuleBase" id="RU000679"/>
    </source>
</evidence>
<evidence type="ECO:0000256" key="1">
    <source>
        <dbReference type="ARBA" id="ARBA00004141"/>
    </source>
</evidence>
<dbReference type="InterPro" id="IPR001873">
    <property type="entry name" value="ENaC"/>
</dbReference>
<evidence type="ECO:0000256" key="4">
    <source>
        <dbReference type="ARBA" id="ARBA00022461"/>
    </source>
</evidence>
<dbReference type="Gene3D" id="2.60.470.10">
    <property type="entry name" value="Acid-sensing ion channels like domains"/>
    <property type="match status" value="1"/>
</dbReference>
<dbReference type="OrthoDB" id="6436100at2759"/>
<evidence type="ECO:0000256" key="5">
    <source>
        <dbReference type="ARBA" id="ARBA00022692"/>
    </source>
</evidence>
<keyword evidence="10 12" id="KW-0739">Sodium transport</keyword>
<protein>
    <recommendedName>
        <fullName evidence="15">Sodium channel protein Nach</fullName>
    </recommendedName>
</protein>
<keyword evidence="14" id="KW-1185">Reference proteome</keyword>